<proteinExistence type="inferred from homology"/>
<evidence type="ECO:0000256" key="7">
    <source>
        <dbReference type="ARBA" id="ARBA00022676"/>
    </source>
</evidence>
<evidence type="ECO:0000256" key="9">
    <source>
        <dbReference type="ARBA" id="ARBA00023098"/>
    </source>
</evidence>
<dbReference type="STRING" id="1549855.AY555_07820"/>
<dbReference type="RefSeq" id="WP_066135369.1">
    <property type="nucleotide sequence ID" value="NZ_CP014525.1"/>
</dbReference>
<evidence type="ECO:0000256" key="8">
    <source>
        <dbReference type="ARBA" id="ARBA00022679"/>
    </source>
</evidence>
<dbReference type="GO" id="GO:0009245">
    <property type="term" value="P:lipid A biosynthetic process"/>
    <property type="evidence" value="ECO:0007669"/>
    <property type="project" value="UniProtKB-UniRule"/>
</dbReference>
<sequence length="392" mass="42279">MTSDIPLFFIVTGEPSGDVLGARLMAALKRATGGRIRFMGVGGESMAAEGLESLLDQSELAVMGLVEVIPRIPRVLAIIRSLTDRIVQESPVALITVDSWGFTGRLQRSVAKASPSVRRIHYVAPMVWAWKETRAKTVARTVQALLCLLPNEPSWFRPYGLECCHVGHPVVGSGADRGDGALFRAQHNIAPDSPVLCVLPGSRHSETSRLLPVLKDVVTSLVAKSPDLVVVVPTVATVSAMVAETVKGWPARVVLVRGEQDRYAAFAASTAAVAASGTVTLELAMANVPHCIIYRVAPLTAWIFRRLTRLRFVNLINIVRDCEIVPELLQEKCVSERIAPVVQALLYDPSQREAQRLEFAQSLRYLAGGDGDPADRAAAAVLEFSGVGNPVP</sequence>
<keyword evidence="8" id="KW-0808">Transferase</keyword>
<dbReference type="GeneID" id="53317063"/>
<dbReference type="GO" id="GO:0016020">
    <property type="term" value="C:membrane"/>
    <property type="evidence" value="ECO:0007669"/>
    <property type="project" value="GOC"/>
</dbReference>
<dbReference type="EC" id="2.4.1.182" evidence="3 11"/>
<keyword evidence="5" id="KW-0444">Lipid biosynthesis</keyword>
<keyword evidence="13" id="KW-1185">Reference proteome</keyword>
<evidence type="ECO:0000256" key="11">
    <source>
        <dbReference type="NCBIfam" id="TIGR00215"/>
    </source>
</evidence>
<evidence type="ECO:0000256" key="4">
    <source>
        <dbReference type="ARBA" id="ARBA00020902"/>
    </source>
</evidence>
<comment type="similarity">
    <text evidence="2">Belongs to the LpxB family.</text>
</comment>
<keyword evidence="9" id="KW-0443">Lipid metabolism</keyword>
<dbReference type="PANTHER" id="PTHR30372">
    <property type="entry name" value="LIPID-A-DISACCHARIDE SYNTHASE"/>
    <property type="match status" value="1"/>
</dbReference>
<evidence type="ECO:0000256" key="3">
    <source>
        <dbReference type="ARBA" id="ARBA00012687"/>
    </source>
</evidence>
<dbReference type="PANTHER" id="PTHR30372:SF4">
    <property type="entry name" value="LIPID-A-DISACCHARIDE SYNTHASE, MITOCHONDRIAL-RELATED"/>
    <property type="match status" value="1"/>
</dbReference>
<evidence type="ECO:0000256" key="5">
    <source>
        <dbReference type="ARBA" id="ARBA00022516"/>
    </source>
</evidence>
<dbReference type="Proteomes" id="UP000076066">
    <property type="component" value="Chromosome"/>
</dbReference>
<dbReference type="SUPFAM" id="SSF53756">
    <property type="entry name" value="UDP-Glycosyltransferase/glycogen phosphorylase"/>
    <property type="match status" value="1"/>
</dbReference>
<dbReference type="KEGG" id="hjo:AY555_07820"/>
<organism evidence="12 13">
    <name type="scientific">Haematospirillum jordaniae</name>
    <dbReference type="NCBI Taxonomy" id="1549855"/>
    <lineage>
        <taxon>Bacteria</taxon>
        <taxon>Pseudomonadati</taxon>
        <taxon>Pseudomonadota</taxon>
        <taxon>Alphaproteobacteria</taxon>
        <taxon>Rhodospirillales</taxon>
        <taxon>Novispirillaceae</taxon>
        <taxon>Haematospirillum</taxon>
    </lineage>
</organism>
<protein>
    <recommendedName>
        <fullName evidence="4 11">Lipid-A-disaccharide synthase</fullName>
        <ecNumber evidence="3 11">2.4.1.182</ecNumber>
    </recommendedName>
</protein>
<name>A0A143DED6_9PROT</name>
<evidence type="ECO:0000256" key="6">
    <source>
        <dbReference type="ARBA" id="ARBA00022556"/>
    </source>
</evidence>
<dbReference type="GO" id="GO:0005543">
    <property type="term" value="F:phospholipid binding"/>
    <property type="evidence" value="ECO:0007669"/>
    <property type="project" value="TreeGrafter"/>
</dbReference>
<dbReference type="OrthoDB" id="9801642at2"/>
<reference evidence="12 13" key="1">
    <citation type="submission" date="2016-02" db="EMBL/GenBank/DDBJ databases">
        <title>Complete Genome of H5569, the type strain of the newly described species Haematospirillium jordaniae.</title>
        <authorList>
            <person name="Nicholson A.C."/>
            <person name="Humrighouse B.W."/>
            <person name="Loparov V."/>
            <person name="McQuiston J.R."/>
        </authorList>
    </citation>
    <scope>NUCLEOTIDE SEQUENCE [LARGE SCALE GENOMIC DNA]</scope>
    <source>
        <strain evidence="12 13">H5569</strain>
    </source>
</reference>
<evidence type="ECO:0000256" key="10">
    <source>
        <dbReference type="ARBA" id="ARBA00048975"/>
    </source>
</evidence>
<dbReference type="InterPro" id="IPR003835">
    <property type="entry name" value="Glyco_trans_19"/>
</dbReference>
<comment type="function">
    <text evidence="1">Condensation of UDP-2,3-diacylglucosamine and 2,3-diacylglucosamine-1-phosphate to form lipid A disaccharide, a precursor of lipid A, a phosphorylated glycolipid that anchors the lipopolysaccharide to the outer membrane of the cell.</text>
</comment>
<evidence type="ECO:0000256" key="2">
    <source>
        <dbReference type="ARBA" id="ARBA00007868"/>
    </source>
</evidence>
<keyword evidence="7" id="KW-0328">Glycosyltransferase</keyword>
<dbReference type="Pfam" id="PF02684">
    <property type="entry name" value="LpxB"/>
    <property type="match status" value="1"/>
</dbReference>
<evidence type="ECO:0000313" key="13">
    <source>
        <dbReference type="Proteomes" id="UP000076066"/>
    </source>
</evidence>
<evidence type="ECO:0000256" key="1">
    <source>
        <dbReference type="ARBA" id="ARBA00002056"/>
    </source>
</evidence>
<accession>A0A143DED6</accession>
<dbReference type="GO" id="GO:0008915">
    <property type="term" value="F:lipid-A-disaccharide synthase activity"/>
    <property type="evidence" value="ECO:0007669"/>
    <property type="project" value="UniProtKB-UniRule"/>
</dbReference>
<gene>
    <name evidence="12" type="ORF">AY555_07820</name>
</gene>
<evidence type="ECO:0000313" key="12">
    <source>
        <dbReference type="EMBL" id="AMW35095.1"/>
    </source>
</evidence>
<dbReference type="NCBIfam" id="TIGR00215">
    <property type="entry name" value="lpxB"/>
    <property type="match status" value="1"/>
</dbReference>
<dbReference type="EMBL" id="CP014525">
    <property type="protein sequence ID" value="AMW35095.1"/>
    <property type="molecule type" value="Genomic_DNA"/>
</dbReference>
<keyword evidence="6" id="KW-0441">Lipid A biosynthesis</keyword>
<comment type="catalytic activity">
    <reaction evidence="10">
        <text>a lipid X + a UDP-2-N,3-O-bis[(3R)-3-hydroxyacyl]-alpha-D-glucosamine = a lipid A disaccharide + UDP + H(+)</text>
        <dbReference type="Rhea" id="RHEA:67828"/>
        <dbReference type="ChEBI" id="CHEBI:15378"/>
        <dbReference type="ChEBI" id="CHEBI:58223"/>
        <dbReference type="ChEBI" id="CHEBI:137748"/>
        <dbReference type="ChEBI" id="CHEBI:176338"/>
        <dbReference type="ChEBI" id="CHEBI:176343"/>
        <dbReference type="EC" id="2.4.1.182"/>
    </reaction>
</comment>
<dbReference type="AlphaFoldDB" id="A0A143DED6"/>